<dbReference type="InterPro" id="IPR037053">
    <property type="entry name" value="Phage_tail_collar_dom_sf"/>
</dbReference>
<dbReference type="Proteomes" id="UP000092651">
    <property type="component" value="Unassembled WGS sequence"/>
</dbReference>
<dbReference type="EMBL" id="MAYH01000002">
    <property type="protein sequence ID" value="OCA76760.1"/>
    <property type="molecule type" value="Genomic_DNA"/>
</dbReference>
<proteinExistence type="predicted"/>
<dbReference type="Gene3D" id="3.90.1340.10">
    <property type="entry name" value="Phage tail collar domain"/>
    <property type="match status" value="1"/>
</dbReference>
<evidence type="ECO:0000259" key="1">
    <source>
        <dbReference type="Pfam" id="PF07484"/>
    </source>
</evidence>
<feature type="domain" description="Phage tail collar" evidence="1">
    <location>
        <begin position="6"/>
        <end position="61"/>
    </location>
</feature>
<organism evidence="2 3">
    <name type="scientific">Chryseobacterium artocarpi</name>
    <dbReference type="NCBI Taxonomy" id="1414727"/>
    <lineage>
        <taxon>Bacteria</taxon>
        <taxon>Pseudomonadati</taxon>
        <taxon>Bacteroidota</taxon>
        <taxon>Flavobacteriia</taxon>
        <taxon>Flavobacteriales</taxon>
        <taxon>Weeksellaceae</taxon>
        <taxon>Chryseobacterium group</taxon>
        <taxon>Chryseobacterium</taxon>
    </lineage>
</organism>
<dbReference type="SUPFAM" id="SSF88874">
    <property type="entry name" value="Receptor-binding domain of short tail fibre protein gp12"/>
    <property type="match status" value="1"/>
</dbReference>
<dbReference type="Pfam" id="PF07484">
    <property type="entry name" value="Collar"/>
    <property type="match status" value="1"/>
</dbReference>
<dbReference type="AlphaFoldDB" id="A0A1B8ZYT6"/>
<keyword evidence="3" id="KW-1185">Reference proteome</keyword>
<evidence type="ECO:0000313" key="2">
    <source>
        <dbReference type="EMBL" id="OCA76760.1"/>
    </source>
</evidence>
<dbReference type="OrthoDB" id="9810174at2"/>
<dbReference type="InterPro" id="IPR011083">
    <property type="entry name" value="Phage_tail_collar_dom"/>
</dbReference>
<accession>A0A1B8ZYT6</accession>
<gene>
    <name evidence="2" type="ORF">BBI01_21570</name>
</gene>
<reference evidence="2 3" key="1">
    <citation type="submission" date="2016-07" db="EMBL/GenBank/DDBJ databases">
        <authorList>
            <person name="Jeong J.-J."/>
            <person name="Kim D.W."/>
            <person name="Sang M.K."/>
            <person name="Choi I.-G."/>
            <person name="Kim K.D."/>
        </authorList>
    </citation>
    <scope>NUCLEOTIDE SEQUENCE [LARGE SCALE GENOMIC DNA]</scope>
    <source>
        <strain evidence="2 3">UTM-3</strain>
    </source>
</reference>
<protein>
    <submittedName>
        <fullName evidence="2">Phage tail protein</fullName>
    </submittedName>
</protein>
<sequence>MDEYIGIIKLFAGNFAPRGWMFCDGSLLRISQNSALFSILGTTYGGNGIDTFALPNLKGKMALGAGNVNANEYYPLGVMAGTTQNTLLAANLPSIAGGFQLRIKNQNANSVTPTATSSFAITGIPNGRDFSPVPNFVDADPDTTINMKSIMYTGQNLPVNNMPPYLGLNYIICVEGIYPSRS</sequence>
<comment type="caution">
    <text evidence="2">The sequence shown here is derived from an EMBL/GenBank/DDBJ whole genome shotgun (WGS) entry which is preliminary data.</text>
</comment>
<evidence type="ECO:0000313" key="3">
    <source>
        <dbReference type="Proteomes" id="UP000092651"/>
    </source>
</evidence>
<name>A0A1B8ZYT6_9FLAO</name>
<dbReference type="RefSeq" id="WP_065393393.1">
    <property type="nucleotide sequence ID" value="NZ_MAYH01000002.1"/>
</dbReference>